<reference evidence="3" key="2">
    <citation type="submission" date="2011-05" db="EMBL/GenBank/DDBJ databases">
        <authorList>
            <person name="Davey R."/>
        </authorList>
    </citation>
    <scope>NUCLEOTIDE SEQUENCE</scope>
    <source>
        <strain evidence="3">ATCC 53608</strain>
    </source>
</reference>
<evidence type="ECO:0000313" key="3">
    <source>
        <dbReference type="EMBL" id="CCC04638.1"/>
    </source>
</evidence>
<dbReference type="AlphaFoldDB" id="F8KGN7"/>
<organism evidence="3">
    <name type="scientific">Limosilactobacillus reuteri subsp. suis (strain ATCC 53608 / LMG 31752 / 1063)</name>
    <name type="common">Lactobacillus reuteri</name>
    <dbReference type="NCBI Taxonomy" id="927703"/>
    <lineage>
        <taxon>Bacteria</taxon>
        <taxon>Bacillati</taxon>
        <taxon>Bacillota</taxon>
        <taxon>Bacilli</taxon>
        <taxon>Lactobacillales</taxon>
        <taxon>Lactobacillaceae</taxon>
        <taxon>Limosilactobacillus</taxon>
    </lineage>
</organism>
<name>F8KGN7_LIMR5</name>
<dbReference type="GO" id="GO:0016757">
    <property type="term" value="F:glycosyltransferase activity"/>
    <property type="evidence" value="ECO:0007669"/>
    <property type="project" value="InterPro"/>
</dbReference>
<dbReference type="Pfam" id="PF13439">
    <property type="entry name" value="Glyco_transf_4"/>
    <property type="match status" value="1"/>
</dbReference>
<accession>F8KGN7</accession>
<dbReference type="CDD" id="cd03801">
    <property type="entry name" value="GT4_PimA-like"/>
    <property type="match status" value="1"/>
</dbReference>
<dbReference type="Gene3D" id="3.40.50.2000">
    <property type="entry name" value="Glycogen Phosphorylase B"/>
    <property type="match status" value="2"/>
</dbReference>
<dbReference type="InterPro" id="IPR001296">
    <property type="entry name" value="Glyco_trans_1"/>
</dbReference>
<dbReference type="SUPFAM" id="SSF53756">
    <property type="entry name" value="UDP-Glycosyltransferase/glycogen phosphorylase"/>
    <property type="match status" value="1"/>
</dbReference>
<keyword evidence="3" id="KW-0808">Transferase</keyword>
<reference evidence="3" key="1">
    <citation type="journal article" date="2011" name="J. Bacteriol.">
        <title>Genome sequence of the vertebrate gut symbiont Lactobacillus reuteri ATCC 53608.</title>
        <authorList>
            <person name="Heavens D."/>
            <person name="Tailford L.E."/>
            <person name="Crossman L."/>
            <person name="Jeffers F."/>
            <person name="Mackenzie D.A."/>
            <person name="Caccamo M."/>
            <person name="Juge N."/>
        </authorList>
    </citation>
    <scope>NUCLEOTIDE SEQUENCE [LARGE SCALE GENOMIC DNA]</scope>
    <source>
        <strain evidence="3">ATCC 53608</strain>
    </source>
</reference>
<accession>A0A0S4NPZ0</accession>
<dbReference type="PANTHER" id="PTHR45947">
    <property type="entry name" value="SULFOQUINOVOSYL TRANSFERASE SQD2"/>
    <property type="match status" value="1"/>
</dbReference>
<evidence type="ECO:0000259" key="1">
    <source>
        <dbReference type="Pfam" id="PF00534"/>
    </source>
</evidence>
<feature type="domain" description="Glycosyl transferase family 1" evidence="1">
    <location>
        <begin position="198"/>
        <end position="322"/>
    </location>
</feature>
<sequence length="380" mass="44344">MKIVFTVNTYYPLKDGVQFVTEYHAERLAKRGHTVTVVTPKYHGQKEVEDHNGVHIIRVNIRTKHAIFIGDKRAYKDLILKLTHNADALVNVCTQTATTEVLYSILKHVNCKKILYMHGMFDFEWHTYDFKSAVSFGHKLWNTVRWKYDYIVNRKYMKAYDDIIQLHQYDTANVFFKKKYHIKSYIIENAADDRFFLENNTSDNKVPYLLCVSNYDTRKNQEFILRAFYKSHISGTDLILIGSSDNNYKKFLEKLKSQLDLQYGEHNVYIKTGVSRERTIQYIKNAKIFLMGSKWEAFPISIVESISSGVPYISTNVGIVRYLPGGIIVDSVEQMSYWIQLFCNDEKLRVSVGKVGKVYAENRLTIEEKVNLLEKIITSD</sequence>
<dbReference type="PANTHER" id="PTHR45947:SF3">
    <property type="entry name" value="SULFOQUINOVOSYL TRANSFERASE SQD2"/>
    <property type="match status" value="1"/>
</dbReference>
<protein>
    <submittedName>
        <fullName evidence="3">Putative glycosyltransferase</fullName>
    </submittedName>
</protein>
<dbReference type="EMBL" id="FR854372">
    <property type="protein sequence ID" value="CCC04638.1"/>
    <property type="molecule type" value="Genomic_DNA"/>
</dbReference>
<feature type="domain" description="Glycosyltransferase subfamily 4-like N-terminal" evidence="2">
    <location>
        <begin position="15"/>
        <end position="151"/>
    </location>
</feature>
<dbReference type="InterPro" id="IPR028098">
    <property type="entry name" value="Glyco_trans_4-like_N"/>
</dbReference>
<gene>
    <name evidence="3" type="ORF">LRATCC53608_1884</name>
</gene>
<dbReference type="InterPro" id="IPR050194">
    <property type="entry name" value="Glycosyltransferase_grp1"/>
</dbReference>
<dbReference type="RefSeq" id="WP_003676733.1">
    <property type="nucleotide sequence ID" value="NZ_JBKZDC010000049.1"/>
</dbReference>
<dbReference type="Pfam" id="PF00534">
    <property type="entry name" value="Glycos_transf_1"/>
    <property type="match status" value="1"/>
</dbReference>
<proteinExistence type="predicted"/>
<dbReference type="HOGENOM" id="CLU_725028_0_0_9"/>
<evidence type="ECO:0000259" key="2">
    <source>
        <dbReference type="Pfam" id="PF13439"/>
    </source>
</evidence>